<proteinExistence type="predicted"/>
<comment type="caution">
    <text evidence="1">The sequence shown here is derived from an EMBL/GenBank/DDBJ whole genome shotgun (WGS) entry which is preliminary data.</text>
</comment>
<reference evidence="1 2" key="1">
    <citation type="journal article" date="2014" name="Agronomy (Basel)">
        <title>A Draft Genome Sequence for Ensete ventricosum, the Drought-Tolerant Tree Against Hunger.</title>
        <authorList>
            <person name="Harrison J."/>
            <person name="Moore K.A."/>
            <person name="Paszkiewicz K."/>
            <person name="Jones T."/>
            <person name="Grant M."/>
            <person name="Ambacheew D."/>
            <person name="Muzemil S."/>
            <person name="Studholme D.J."/>
        </authorList>
    </citation>
    <scope>NUCLEOTIDE SEQUENCE [LARGE SCALE GENOMIC DNA]</scope>
</reference>
<sequence length="82" mass="9347">MSTRTMEILQDLHHDTQPVRLRCSCQGCRLLSTPLGSFIFGRRLLLPVTGSWAGILEAEPPRCPCQCYTDIGRKKERDGGWW</sequence>
<evidence type="ECO:0000313" key="1">
    <source>
        <dbReference type="EMBL" id="RRT52116.1"/>
    </source>
</evidence>
<organism evidence="1 2">
    <name type="scientific">Ensete ventricosum</name>
    <name type="common">Abyssinian banana</name>
    <name type="synonym">Musa ensete</name>
    <dbReference type="NCBI Taxonomy" id="4639"/>
    <lineage>
        <taxon>Eukaryota</taxon>
        <taxon>Viridiplantae</taxon>
        <taxon>Streptophyta</taxon>
        <taxon>Embryophyta</taxon>
        <taxon>Tracheophyta</taxon>
        <taxon>Spermatophyta</taxon>
        <taxon>Magnoliopsida</taxon>
        <taxon>Liliopsida</taxon>
        <taxon>Zingiberales</taxon>
        <taxon>Musaceae</taxon>
        <taxon>Ensete</taxon>
    </lineage>
</organism>
<dbReference type="Proteomes" id="UP000287651">
    <property type="component" value="Unassembled WGS sequence"/>
</dbReference>
<gene>
    <name evidence="1" type="ORF">B296_00039206</name>
</gene>
<evidence type="ECO:0000313" key="2">
    <source>
        <dbReference type="Proteomes" id="UP000287651"/>
    </source>
</evidence>
<dbReference type="AlphaFoldDB" id="A0A426YKC4"/>
<name>A0A426YKC4_ENSVE</name>
<accession>A0A426YKC4</accession>
<protein>
    <submittedName>
        <fullName evidence="1">Uncharacterized protein</fullName>
    </submittedName>
</protein>
<dbReference type="EMBL" id="AMZH03011854">
    <property type="protein sequence ID" value="RRT52116.1"/>
    <property type="molecule type" value="Genomic_DNA"/>
</dbReference>